<dbReference type="PANTHER" id="PTHR30606">
    <property type="entry name" value="LIPID A BIOSYNTHESIS LAUROYL ACYLTRANSFERASE"/>
    <property type="match status" value="1"/>
</dbReference>
<evidence type="ECO:0000256" key="5">
    <source>
        <dbReference type="ARBA" id="ARBA00023136"/>
    </source>
</evidence>
<dbReference type="Pfam" id="PF03279">
    <property type="entry name" value="Lip_A_acyltrans"/>
    <property type="match status" value="1"/>
</dbReference>
<keyword evidence="5" id="KW-0472">Membrane</keyword>
<keyword evidence="6" id="KW-0012">Acyltransferase</keyword>
<comment type="caution">
    <text evidence="7">The sequence shown here is derived from an EMBL/GenBank/DDBJ whole genome shotgun (WGS) entry which is preliminary data.</text>
</comment>
<dbReference type="PANTHER" id="PTHR30606:SF10">
    <property type="entry name" value="PHOSPHATIDYLINOSITOL MANNOSIDE ACYLTRANSFERASE"/>
    <property type="match status" value="1"/>
</dbReference>
<dbReference type="GO" id="GO:0005886">
    <property type="term" value="C:plasma membrane"/>
    <property type="evidence" value="ECO:0007669"/>
    <property type="project" value="UniProtKB-SubCell"/>
</dbReference>
<dbReference type="CDD" id="cd07984">
    <property type="entry name" value="LPLAT_LABLAT-like"/>
    <property type="match status" value="1"/>
</dbReference>
<accession>A0A532V3L3</accession>
<dbReference type="AlphaFoldDB" id="A0A532V3L3"/>
<reference evidence="7 8" key="1">
    <citation type="submission" date="2017-06" db="EMBL/GenBank/DDBJ databases">
        <title>Novel microbial phyla capable of carbon fixation and sulfur reduction in deep-sea sediments.</title>
        <authorList>
            <person name="Huang J."/>
            <person name="Baker B."/>
            <person name="Wang Y."/>
        </authorList>
    </citation>
    <scope>NUCLEOTIDE SEQUENCE [LARGE SCALE GENOMIC DNA]</scope>
    <source>
        <strain evidence="7">B3_LCP</strain>
    </source>
</reference>
<evidence type="ECO:0008006" key="9">
    <source>
        <dbReference type="Google" id="ProtNLM"/>
    </source>
</evidence>
<protein>
    <recommendedName>
        <fullName evidence="9">Lipid A biosynthesis acyltransferase</fullName>
    </recommendedName>
</protein>
<gene>
    <name evidence="7" type="ORF">CEE37_03210</name>
</gene>
<evidence type="ECO:0000313" key="7">
    <source>
        <dbReference type="EMBL" id="TKJ41587.1"/>
    </source>
</evidence>
<proteinExistence type="predicted"/>
<keyword evidence="3" id="KW-0997">Cell inner membrane</keyword>
<name>A0A532V3L3_UNCL8</name>
<keyword evidence="2" id="KW-1003">Cell membrane</keyword>
<comment type="subcellular location">
    <subcellularLocation>
        <location evidence="1">Cell inner membrane</location>
    </subcellularLocation>
</comment>
<evidence type="ECO:0000256" key="2">
    <source>
        <dbReference type="ARBA" id="ARBA00022475"/>
    </source>
</evidence>
<keyword evidence="4" id="KW-0808">Transferase</keyword>
<evidence type="ECO:0000256" key="1">
    <source>
        <dbReference type="ARBA" id="ARBA00004533"/>
    </source>
</evidence>
<dbReference type="GO" id="GO:0016746">
    <property type="term" value="F:acyltransferase activity"/>
    <property type="evidence" value="ECO:0007669"/>
    <property type="project" value="UniProtKB-KW"/>
</dbReference>
<evidence type="ECO:0000256" key="6">
    <source>
        <dbReference type="ARBA" id="ARBA00023315"/>
    </source>
</evidence>
<evidence type="ECO:0000256" key="3">
    <source>
        <dbReference type="ARBA" id="ARBA00022519"/>
    </source>
</evidence>
<sequence length="306" mass="34894">MNALAKLLQDIYYLKFSFIVKLLGGMRTPQHSYALAKFLGTLRTNFGYIGSGWSRGKYLDTMSKVLPELEQAKADELLKAYWVNHQKRFMELFLAREFTPENIGKLVDFEGLSYLDEALKQKRGVILPVPHIGNERLHHILLAVKGYPMAVISSHYDDHGPFARKVKIDASRRFHEVGHPGDVKWLLKVLKSNRVLQVASDAEAGENGVMVKFLGQDTLLPTGWIRLALTAGAAVFPSALLRQKNDRHKLIIKPEFEVKRDVNREETLKSNAQRYMDVVSEFFLQSPDLIDWMSLTVRLDETKQAV</sequence>
<organism evidence="7 8">
    <name type="scientific">candidate division LCP-89 bacterium B3_LCP</name>
    <dbReference type="NCBI Taxonomy" id="2012998"/>
    <lineage>
        <taxon>Bacteria</taxon>
        <taxon>Pseudomonadati</taxon>
        <taxon>Bacteria division LCP-89</taxon>
    </lineage>
</organism>
<evidence type="ECO:0000313" key="8">
    <source>
        <dbReference type="Proteomes" id="UP000319619"/>
    </source>
</evidence>
<evidence type="ECO:0000256" key="4">
    <source>
        <dbReference type="ARBA" id="ARBA00022679"/>
    </source>
</evidence>
<dbReference type="InterPro" id="IPR004960">
    <property type="entry name" value="LipA_acyltrans"/>
</dbReference>
<dbReference type="GO" id="GO:0009247">
    <property type="term" value="P:glycolipid biosynthetic process"/>
    <property type="evidence" value="ECO:0007669"/>
    <property type="project" value="UniProtKB-ARBA"/>
</dbReference>
<dbReference type="Proteomes" id="UP000319619">
    <property type="component" value="Unassembled WGS sequence"/>
</dbReference>
<dbReference type="EMBL" id="NJBN01000002">
    <property type="protein sequence ID" value="TKJ41587.1"/>
    <property type="molecule type" value="Genomic_DNA"/>
</dbReference>